<accession>A0A221K2D0</accession>
<dbReference type="InterPro" id="IPR000620">
    <property type="entry name" value="EamA_dom"/>
</dbReference>
<name>A0A221K2D0_9RHOB</name>
<feature type="domain" description="EamA" evidence="7">
    <location>
        <begin position="32"/>
        <end position="161"/>
    </location>
</feature>
<keyword evidence="3 6" id="KW-0812">Transmembrane</keyword>
<dbReference type="Proteomes" id="UP000199754">
    <property type="component" value="Chromosome"/>
</dbReference>
<evidence type="ECO:0000256" key="5">
    <source>
        <dbReference type="ARBA" id="ARBA00023136"/>
    </source>
</evidence>
<feature type="domain" description="EamA" evidence="7">
    <location>
        <begin position="172"/>
        <end position="317"/>
    </location>
</feature>
<feature type="transmembrane region" description="Helical" evidence="6">
    <location>
        <begin position="301"/>
        <end position="319"/>
    </location>
</feature>
<feature type="transmembrane region" description="Helical" evidence="6">
    <location>
        <begin position="277"/>
        <end position="295"/>
    </location>
</feature>
<feature type="transmembrane region" description="Helical" evidence="6">
    <location>
        <begin position="145"/>
        <end position="164"/>
    </location>
</feature>
<feature type="transmembrane region" description="Helical" evidence="6">
    <location>
        <begin position="30"/>
        <end position="51"/>
    </location>
</feature>
<dbReference type="GO" id="GO:0016020">
    <property type="term" value="C:membrane"/>
    <property type="evidence" value="ECO:0007669"/>
    <property type="project" value="UniProtKB-SubCell"/>
</dbReference>
<evidence type="ECO:0000313" key="8">
    <source>
        <dbReference type="EMBL" id="ASM73145.1"/>
    </source>
</evidence>
<organism evidence="8 9">
    <name type="scientific">Pseudosulfitobacter pseudonitzschiae</name>
    <dbReference type="NCBI Taxonomy" id="1402135"/>
    <lineage>
        <taxon>Bacteria</taxon>
        <taxon>Pseudomonadati</taxon>
        <taxon>Pseudomonadota</taxon>
        <taxon>Alphaproteobacteria</taxon>
        <taxon>Rhodobacterales</taxon>
        <taxon>Roseobacteraceae</taxon>
        <taxon>Pseudosulfitobacter</taxon>
    </lineage>
</organism>
<evidence type="ECO:0000256" key="2">
    <source>
        <dbReference type="ARBA" id="ARBA00009853"/>
    </source>
</evidence>
<proteinExistence type="inferred from homology"/>
<feature type="transmembrane region" description="Helical" evidence="6">
    <location>
        <begin position="205"/>
        <end position="227"/>
    </location>
</feature>
<feature type="transmembrane region" description="Helical" evidence="6">
    <location>
        <begin position="57"/>
        <end position="78"/>
    </location>
</feature>
<reference evidence="8 9" key="1">
    <citation type="submission" date="2017-07" db="EMBL/GenBank/DDBJ databases">
        <title>Genome Sequence of Sulfitobacter pseudonitzschiae Strain SMR1 Isolated from a culture of the Diatom Skeletonema marinoi.</title>
        <authorList>
            <person name="Topel M."/>
            <person name="Pinder M.I.M."/>
            <person name="Johansson O.N."/>
            <person name="Kourtchenko O."/>
            <person name="Godhe A."/>
            <person name="Clarke A.K."/>
        </authorList>
    </citation>
    <scope>NUCLEOTIDE SEQUENCE [LARGE SCALE GENOMIC DNA]</scope>
    <source>
        <strain evidence="8 9">SMR1</strain>
    </source>
</reference>
<evidence type="ECO:0000256" key="4">
    <source>
        <dbReference type="ARBA" id="ARBA00022989"/>
    </source>
</evidence>
<sequence length="322" mass="34074">MQKKDNRVKATAPRTLPAAGASAGPVTRPWMAASSMLIAMVLLGFVDNFVAHIATEISIWQFLAVRSVMALALVAGLSMAGLGTLRPQRLWAVALRSLLIAIGMMCYFGSLAFMPIAQSLAGLFTSPIFVLLMTVLVLRQKIGPWRVIAVVVGFSGILVVLGVQDGLPGSILLLPVAGGFFYAMGSLVTRILCAEESTVSMLAGIMGLQGLIGVCVLTGLALIAPTVPDGAAGFLLRGWVWPIPTIFPLIVLQAVVSVAGVFFLIRAYQWGEASQVSVLEYTIMIFGPFFGWLLLGQVVTSSMIVGIVLIMIAGLIIAVRSK</sequence>
<keyword evidence="4 6" id="KW-1133">Transmembrane helix</keyword>
<dbReference type="Pfam" id="PF00892">
    <property type="entry name" value="EamA"/>
    <property type="match status" value="2"/>
</dbReference>
<dbReference type="EMBL" id="CP022415">
    <property type="protein sequence ID" value="ASM73145.1"/>
    <property type="molecule type" value="Genomic_DNA"/>
</dbReference>
<dbReference type="InterPro" id="IPR037185">
    <property type="entry name" value="EmrE-like"/>
</dbReference>
<evidence type="ECO:0000313" key="9">
    <source>
        <dbReference type="Proteomes" id="UP000199754"/>
    </source>
</evidence>
<feature type="transmembrane region" description="Helical" evidence="6">
    <location>
        <begin position="116"/>
        <end position="138"/>
    </location>
</feature>
<keyword evidence="9" id="KW-1185">Reference proteome</keyword>
<comment type="similarity">
    <text evidence="2">Belongs to the drug/metabolite transporter (DMT) superfamily. 10 TMS drug/metabolite exporter (DME) (TC 2.A.7.3) family.</text>
</comment>
<dbReference type="AlphaFoldDB" id="A0A221K2D0"/>
<dbReference type="PANTHER" id="PTHR22911:SF6">
    <property type="entry name" value="SOLUTE CARRIER FAMILY 35 MEMBER G1"/>
    <property type="match status" value="1"/>
</dbReference>
<evidence type="ECO:0000256" key="1">
    <source>
        <dbReference type="ARBA" id="ARBA00004141"/>
    </source>
</evidence>
<dbReference type="KEGG" id="spse:SULPSESMR1_02348"/>
<dbReference type="STRING" id="1402135.SAMN05444149_103525"/>
<dbReference type="PANTHER" id="PTHR22911">
    <property type="entry name" value="ACYL-MALONYL CONDENSING ENZYME-RELATED"/>
    <property type="match status" value="1"/>
</dbReference>
<feature type="transmembrane region" description="Helical" evidence="6">
    <location>
        <begin position="90"/>
        <end position="110"/>
    </location>
</feature>
<keyword evidence="5 6" id="KW-0472">Membrane</keyword>
<evidence type="ECO:0000256" key="3">
    <source>
        <dbReference type="ARBA" id="ARBA00022692"/>
    </source>
</evidence>
<protein>
    <submittedName>
        <fullName evidence="8">Riboflavin transporter</fullName>
    </submittedName>
</protein>
<feature type="transmembrane region" description="Helical" evidence="6">
    <location>
        <begin position="170"/>
        <end position="193"/>
    </location>
</feature>
<feature type="transmembrane region" description="Helical" evidence="6">
    <location>
        <begin position="239"/>
        <end position="265"/>
    </location>
</feature>
<dbReference type="SUPFAM" id="SSF103481">
    <property type="entry name" value="Multidrug resistance efflux transporter EmrE"/>
    <property type="match status" value="2"/>
</dbReference>
<evidence type="ECO:0000259" key="7">
    <source>
        <dbReference type="Pfam" id="PF00892"/>
    </source>
</evidence>
<comment type="subcellular location">
    <subcellularLocation>
        <location evidence="1">Membrane</location>
        <topology evidence="1">Multi-pass membrane protein</topology>
    </subcellularLocation>
</comment>
<evidence type="ECO:0000256" key="6">
    <source>
        <dbReference type="SAM" id="Phobius"/>
    </source>
</evidence>
<gene>
    <name evidence="8" type="primary">ribN</name>
    <name evidence="8" type="ORF">SULPSESMR1_02348</name>
</gene>